<dbReference type="InterPro" id="IPR036938">
    <property type="entry name" value="PAP2/HPO_sf"/>
</dbReference>
<evidence type="ECO:0000259" key="2">
    <source>
        <dbReference type="Pfam" id="PF01569"/>
    </source>
</evidence>
<feature type="signal peptide" evidence="1">
    <location>
        <begin position="1"/>
        <end position="20"/>
    </location>
</feature>
<evidence type="ECO:0000256" key="1">
    <source>
        <dbReference type="SAM" id="SignalP"/>
    </source>
</evidence>
<keyword evidence="1" id="KW-0732">Signal</keyword>
<dbReference type="AlphaFoldDB" id="A0A6G9AW49"/>
<protein>
    <submittedName>
        <fullName evidence="3">Phosphatase PAP2 family protein</fullName>
    </submittedName>
</protein>
<sequence>MKKSLPILMAMLMIAVHLQAQMEPMASNWKTWFITSPKTYRLPPPTSYKEETAQVFSKQNDLDSAGWQQILYWNAGAPGYRWQTLMYRLWMTDTTYNGALANMLLSVATYDATIVAWDTKYAYKRPRPFAVDSRIKVHGPKPDSPSYPCEHSVAAGVAVTLITHFYPSMAESVNRLAQQLMASRIAAGIAFPSDTRAGFELGKQIAEKELAYTKGFTPKTAWDGKRPKQPGIWNGKKPASPLAGLSKTVVLDSSSQFRPGPPPDFAKDMAELKSFKPTFRSMANAFNFASQPFWEDLLHKKIFEYNLHLDPPRAARLYAIAAIGVYDGFVACWDAKYAYWGIRPDQYDTTYQPPLLITPPFPGYPSGHAAIGSVMGELYSYFFPAERAYFQQKAKEGAESRFQAGIHFRTDNEVGLEMGRKVAEKIIQKVRTDGADEELMLAKKK</sequence>
<dbReference type="Gene3D" id="1.10.606.20">
    <property type="match status" value="2"/>
</dbReference>
<gene>
    <name evidence="3" type="ORF">G8759_29210</name>
</gene>
<dbReference type="CDD" id="cd03398">
    <property type="entry name" value="PAP2_haloperoxidase"/>
    <property type="match status" value="1"/>
</dbReference>
<proteinExistence type="predicted"/>
<dbReference type="PANTHER" id="PTHR34599">
    <property type="entry name" value="PEROXIDASE-RELATED"/>
    <property type="match status" value="1"/>
</dbReference>
<accession>A0A6G9AW49</accession>
<keyword evidence="4" id="KW-1185">Reference proteome</keyword>
<dbReference type="KEGG" id="spib:G8759_29210"/>
<dbReference type="EMBL" id="CP050063">
    <property type="protein sequence ID" value="QIP16433.1"/>
    <property type="molecule type" value="Genomic_DNA"/>
</dbReference>
<feature type="domain" description="Phosphatidic acid phosphatase type 2/haloperoxidase" evidence="2">
    <location>
        <begin position="102"/>
        <end position="202"/>
    </location>
</feature>
<dbReference type="CDD" id="cd03380">
    <property type="entry name" value="PAP2_like_1"/>
    <property type="match status" value="1"/>
</dbReference>
<dbReference type="RefSeq" id="WP_167216335.1">
    <property type="nucleotide sequence ID" value="NZ_CP050063.1"/>
</dbReference>
<organism evidence="3 4">
    <name type="scientific">Spirosoma aureum</name>
    <dbReference type="NCBI Taxonomy" id="2692134"/>
    <lineage>
        <taxon>Bacteria</taxon>
        <taxon>Pseudomonadati</taxon>
        <taxon>Bacteroidota</taxon>
        <taxon>Cytophagia</taxon>
        <taxon>Cytophagales</taxon>
        <taxon>Cytophagaceae</taxon>
        <taxon>Spirosoma</taxon>
    </lineage>
</organism>
<evidence type="ECO:0000313" key="4">
    <source>
        <dbReference type="Proteomes" id="UP000501802"/>
    </source>
</evidence>
<evidence type="ECO:0000313" key="3">
    <source>
        <dbReference type="EMBL" id="QIP16433.1"/>
    </source>
</evidence>
<dbReference type="InterPro" id="IPR000326">
    <property type="entry name" value="PAP2/HPO"/>
</dbReference>
<dbReference type="Pfam" id="PF01569">
    <property type="entry name" value="PAP2"/>
    <property type="match status" value="1"/>
</dbReference>
<dbReference type="PANTHER" id="PTHR34599:SF1">
    <property type="entry name" value="PHOSPHATIDIC ACID PHOSPHATASE TYPE 2_HALOPEROXIDASE DOMAIN-CONTAINING PROTEIN"/>
    <property type="match status" value="1"/>
</dbReference>
<dbReference type="SUPFAM" id="SSF48317">
    <property type="entry name" value="Acid phosphatase/Vanadium-dependent haloperoxidase"/>
    <property type="match status" value="2"/>
</dbReference>
<dbReference type="Proteomes" id="UP000501802">
    <property type="component" value="Chromosome"/>
</dbReference>
<dbReference type="InterPro" id="IPR052559">
    <property type="entry name" value="V-haloperoxidase"/>
</dbReference>
<feature type="chain" id="PRO_5026354591" evidence="1">
    <location>
        <begin position="21"/>
        <end position="445"/>
    </location>
</feature>
<reference evidence="3 4" key="1">
    <citation type="submission" date="2020-03" db="EMBL/GenBank/DDBJ databases">
        <authorList>
            <person name="Kim M.K."/>
        </authorList>
    </citation>
    <scope>NUCLEOTIDE SEQUENCE [LARGE SCALE GENOMIC DNA]</scope>
    <source>
        <strain evidence="3 4">BT328</strain>
    </source>
</reference>
<name>A0A6G9AW49_9BACT</name>